<keyword evidence="3" id="KW-1185">Reference proteome</keyword>
<organism evidence="2 3">
    <name type="scientific">Synaphobranchus kaupii</name>
    <name type="common">Kaup's arrowtooth eel</name>
    <dbReference type="NCBI Taxonomy" id="118154"/>
    <lineage>
        <taxon>Eukaryota</taxon>
        <taxon>Metazoa</taxon>
        <taxon>Chordata</taxon>
        <taxon>Craniata</taxon>
        <taxon>Vertebrata</taxon>
        <taxon>Euteleostomi</taxon>
        <taxon>Actinopterygii</taxon>
        <taxon>Neopterygii</taxon>
        <taxon>Teleostei</taxon>
        <taxon>Anguilliformes</taxon>
        <taxon>Synaphobranchidae</taxon>
        <taxon>Synaphobranchus</taxon>
    </lineage>
</organism>
<dbReference type="PANTHER" id="PTHR47331">
    <property type="entry name" value="PHD-TYPE DOMAIN-CONTAINING PROTEIN"/>
    <property type="match status" value="1"/>
</dbReference>
<dbReference type="OrthoDB" id="8046937at2759"/>
<comment type="caution">
    <text evidence="2">The sequence shown here is derived from an EMBL/GenBank/DDBJ whole genome shotgun (WGS) entry which is preliminary data.</text>
</comment>
<dbReference type="AlphaFoldDB" id="A0A9Q1IXP0"/>
<protein>
    <recommendedName>
        <fullName evidence="1">Integrase zinc-binding domain-containing protein</fullName>
    </recommendedName>
</protein>
<dbReference type="EMBL" id="JAINUF010000006">
    <property type="protein sequence ID" value="KAJ8356753.1"/>
    <property type="molecule type" value="Genomic_DNA"/>
</dbReference>
<evidence type="ECO:0000259" key="1">
    <source>
        <dbReference type="Pfam" id="PF17921"/>
    </source>
</evidence>
<reference evidence="2" key="1">
    <citation type="journal article" date="2023" name="Science">
        <title>Genome structures resolve the early diversification of teleost fishes.</title>
        <authorList>
            <person name="Parey E."/>
            <person name="Louis A."/>
            <person name="Montfort J."/>
            <person name="Bouchez O."/>
            <person name="Roques C."/>
            <person name="Iampietro C."/>
            <person name="Lluch J."/>
            <person name="Castinel A."/>
            <person name="Donnadieu C."/>
            <person name="Desvignes T."/>
            <person name="Floi Bucao C."/>
            <person name="Jouanno E."/>
            <person name="Wen M."/>
            <person name="Mejri S."/>
            <person name="Dirks R."/>
            <person name="Jansen H."/>
            <person name="Henkel C."/>
            <person name="Chen W.J."/>
            <person name="Zahm M."/>
            <person name="Cabau C."/>
            <person name="Klopp C."/>
            <person name="Thompson A.W."/>
            <person name="Robinson-Rechavi M."/>
            <person name="Braasch I."/>
            <person name="Lecointre G."/>
            <person name="Bobe J."/>
            <person name="Postlethwait J.H."/>
            <person name="Berthelot C."/>
            <person name="Roest Crollius H."/>
            <person name="Guiguen Y."/>
        </authorList>
    </citation>
    <scope>NUCLEOTIDE SEQUENCE</scope>
    <source>
        <strain evidence="2">WJC10195</strain>
    </source>
</reference>
<feature type="domain" description="Integrase zinc-binding" evidence="1">
    <location>
        <begin position="88"/>
        <end position="129"/>
    </location>
</feature>
<dbReference type="InterPro" id="IPR041588">
    <property type="entry name" value="Integrase_H2C2"/>
</dbReference>
<evidence type="ECO:0000313" key="2">
    <source>
        <dbReference type="EMBL" id="KAJ8356753.1"/>
    </source>
</evidence>
<name>A0A9Q1IXP0_SYNKA</name>
<evidence type="ECO:0000313" key="3">
    <source>
        <dbReference type="Proteomes" id="UP001152622"/>
    </source>
</evidence>
<proteinExistence type="predicted"/>
<sequence length="206" mass="23677">MGRQTYREAENLIFRRVQQDSFPEEMSLLKASKPIPSSSRLLTLSPELHEAGDLIRVGGRLRRAEALDPTTMHLVVLDPMIQDYDSRLRHAGPERVFAEIRRTIWILRGREAIRRYQHTCTECRRWKARPVMPKMADLPPARLHLFKPAFHSTGMDCFGPLQVKVGSTPQKQMGDNCLTTRAVHLDLLTSIDADSFLMALRRFISQ</sequence>
<dbReference type="Pfam" id="PF17921">
    <property type="entry name" value="Integrase_H2C2"/>
    <property type="match status" value="1"/>
</dbReference>
<dbReference type="Proteomes" id="UP001152622">
    <property type="component" value="Chromosome 6"/>
</dbReference>
<gene>
    <name evidence="2" type="ORF">SKAU_G00195470</name>
</gene>
<accession>A0A9Q1IXP0</accession>